<dbReference type="PANTHER" id="PTHR24365:SF524">
    <property type="entry name" value="TOLL-LIKE RECEPTOR 3"/>
    <property type="match status" value="1"/>
</dbReference>
<evidence type="ECO:0000256" key="17">
    <source>
        <dbReference type="ARBA" id="ARBA00022989"/>
    </source>
</evidence>
<keyword evidence="16" id="KW-0694">RNA-binding</keyword>
<evidence type="ECO:0000256" key="5">
    <source>
        <dbReference type="ARBA" id="ARBA00022499"/>
    </source>
</evidence>
<keyword evidence="6" id="KW-0597">Phosphoprotein</keyword>
<dbReference type="EMBL" id="KF573996">
    <property type="protein sequence ID" value="AHB18361.1"/>
    <property type="molecule type" value="mRNA"/>
</dbReference>
<evidence type="ECO:0000256" key="9">
    <source>
        <dbReference type="ARBA" id="ARBA00022692"/>
    </source>
</evidence>
<evidence type="ECO:0000256" key="25">
    <source>
        <dbReference type="SAM" id="SignalP"/>
    </source>
</evidence>
<evidence type="ECO:0000256" key="2">
    <source>
        <dbReference type="ARBA" id="ARBA00004412"/>
    </source>
</evidence>
<dbReference type="GO" id="GO:0002224">
    <property type="term" value="P:toll-like receptor signaling pathway"/>
    <property type="evidence" value="ECO:0007669"/>
    <property type="project" value="TreeGrafter"/>
</dbReference>
<dbReference type="InterPro" id="IPR001611">
    <property type="entry name" value="Leu-rich_rpt"/>
</dbReference>
<dbReference type="PROSITE" id="PS51450">
    <property type="entry name" value="LRR"/>
    <property type="match status" value="4"/>
</dbReference>
<dbReference type="SMART" id="SM00365">
    <property type="entry name" value="LRR_SD22"/>
    <property type="match status" value="9"/>
</dbReference>
<dbReference type="SMART" id="SM00364">
    <property type="entry name" value="LRR_BAC"/>
    <property type="match status" value="5"/>
</dbReference>
<evidence type="ECO:0000256" key="6">
    <source>
        <dbReference type="ARBA" id="ARBA00022553"/>
    </source>
</evidence>
<dbReference type="Pfam" id="PF01582">
    <property type="entry name" value="TIR"/>
    <property type="match status" value="1"/>
</dbReference>
<feature type="signal peptide" evidence="25">
    <location>
        <begin position="1"/>
        <end position="24"/>
    </location>
</feature>
<keyword evidence="8" id="KW-0433">Leucine-rich repeat</keyword>
<dbReference type="Gene3D" id="3.40.50.10140">
    <property type="entry name" value="Toll/interleukin-1 receptor homology (TIR) domain"/>
    <property type="match status" value="1"/>
</dbReference>
<accession>V5QP20</accession>
<evidence type="ECO:0000313" key="27">
    <source>
        <dbReference type="EMBL" id="AHB18361.1"/>
    </source>
</evidence>
<keyword evidence="9 24" id="KW-0812">Transmembrane</keyword>
<keyword evidence="22" id="KW-0395">Inflammatory response</keyword>
<keyword evidence="19" id="KW-1015">Disulfide bond</keyword>
<dbReference type="GO" id="GO:0043123">
    <property type="term" value="P:positive regulation of canonical NF-kappaB signal transduction"/>
    <property type="evidence" value="ECO:0007669"/>
    <property type="project" value="UniProtKB-ARBA"/>
</dbReference>
<dbReference type="GO" id="GO:0046330">
    <property type="term" value="P:positive regulation of JNK cascade"/>
    <property type="evidence" value="ECO:0007669"/>
    <property type="project" value="UniProtKB-ARBA"/>
</dbReference>
<dbReference type="PROSITE" id="PS50104">
    <property type="entry name" value="TIR"/>
    <property type="match status" value="1"/>
</dbReference>
<dbReference type="PRINTS" id="PR00019">
    <property type="entry name" value="LEURICHRPT"/>
</dbReference>
<dbReference type="Pfam" id="PF13855">
    <property type="entry name" value="LRR_8"/>
    <property type="match status" value="5"/>
</dbReference>
<dbReference type="GO" id="GO:0043330">
    <property type="term" value="P:response to exogenous dsRNA"/>
    <property type="evidence" value="ECO:0007669"/>
    <property type="project" value="UniProtKB-ARBA"/>
</dbReference>
<keyword evidence="14" id="KW-0832">Ubl conjugation</keyword>
<dbReference type="SUPFAM" id="SSF52200">
    <property type="entry name" value="Toll/Interleukin receptor TIR domain"/>
    <property type="match status" value="1"/>
</dbReference>
<keyword evidence="5" id="KW-1017">Isopeptide bond</keyword>
<comment type="subcellular location">
    <subcellularLocation>
        <location evidence="2">Early endosome</location>
    </subcellularLocation>
    <subcellularLocation>
        <location evidence="1">Endoplasmic reticulum membrane</location>
        <topology evidence="1">Single-pass type I membrane protein</topology>
    </subcellularLocation>
    <subcellularLocation>
        <location evidence="3">Endosome membrane</location>
    </subcellularLocation>
</comment>
<dbReference type="GO" id="GO:0090594">
    <property type="term" value="P:inflammatory response to wounding"/>
    <property type="evidence" value="ECO:0007669"/>
    <property type="project" value="UniProtKB-ARBA"/>
</dbReference>
<protein>
    <recommendedName>
        <fullName evidence="23">Toll-like receptor 3</fullName>
    </recommendedName>
</protein>
<keyword evidence="11" id="KW-0677">Repeat</keyword>
<feature type="transmembrane region" description="Helical" evidence="24">
    <location>
        <begin position="700"/>
        <end position="720"/>
    </location>
</feature>
<feature type="domain" description="TIR" evidence="26">
    <location>
        <begin position="749"/>
        <end position="892"/>
    </location>
</feature>
<evidence type="ECO:0000256" key="16">
    <source>
        <dbReference type="ARBA" id="ARBA00022884"/>
    </source>
</evidence>
<evidence type="ECO:0000256" key="18">
    <source>
        <dbReference type="ARBA" id="ARBA00023136"/>
    </source>
</evidence>
<keyword evidence="17 24" id="KW-1133">Transmembrane helix</keyword>
<dbReference type="SMART" id="SM00369">
    <property type="entry name" value="LRR_TYP"/>
    <property type="match status" value="18"/>
</dbReference>
<organism evidence="27">
    <name type="scientific">Andrias davidianus</name>
    <name type="common">Chinese giant salamander</name>
    <name type="synonym">Sieboldia davidiana</name>
    <dbReference type="NCBI Taxonomy" id="141262"/>
    <lineage>
        <taxon>Eukaryota</taxon>
        <taxon>Metazoa</taxon>
        <taxon>Chordata</taxon>
        <taxon>Craniata</taxon>
        <taxon>Vertebrata</taxon>
        <taxon>Euteleostomi</taxon>
        <taxon>Amphibia</taxon>
        <taxon>Batrachia</taxon>
        <taxon>Caudata</taxon>
        <taxon>Cryptobranchoidea</taxon>
        <taxon>Cryptobranchidae</taxon>
        <taxon>Andrias</taxon>
    </lineage>
</organism>
<dbReference type="GO" id="GO:0004888">
    <property type="term" value="F:transmembrane signaling receptor activity"/>
    <property type="evidence" value="ECO:0007669"/>
    <property type="project" value="UniProtKB-ARBA"/>
</dbReference>
<dbReference type="AlphaFoldDB" id="V5QP20"/>
<evidence type="ECO:0000256" key="15">
    <source>
        <dbReference type="ARBA" id="ARBA00022859"/>
    </source>
</evidence>
<dbReference type="GO" id="GO:0010008">
    <property type="term" value="C:endosome membrane"/>
    <property type="evidence" value="ECO:0007669"/>
    <property type="project" value="UniProtKB-SubCell"/>
</dbReference>
<feature type="chain" id="PRO_5004740128" description="Toll-like receptor 3" evidence="25">
    <location>
        <begin position="25"/>
        <end position="899"/>
    </location>
</feature>
<dbReference type="PANTHER" id="PTHR24365">
    <property type="entry name" value="TOLL-LIKE RECEPTOR"/>
    <property type="match status" value="1"/>
</dbReference>
<evidence type="ECO:0000256" key="3">
    <source>
        <dbReference type="ARBA" id="ARBA00004608"/>
    </source>
</evidence>
<sequence length="899" mass="102019">MTMLPFCVGMLFRLLTLCILRTSAENPCKIIQATANCSHLKLTKIPSDLPSNITVLDLSHNQLNGLPAANLSRYNQLVQLHAGFNVIAKLEPGLCQKLPQLQVLNLQHNELNKLSEKYFSFCGYLLELRLGNNRIKEINRDFFKNLKNLRTLDVSHNNLQSARLGSEQQLQNLQELLLSFNSINQTTKEDFHFLSNTSLEVLDLSNNPLKEFLPGCFHAIGSLNSLSVENINLGPDLTKTLCSELSGTAVQSLRLSRNQLSRIYNTTLEGLLKTNLTILDLSNNALSEIDNGSFASLPHLEYLSLEDNRIVQLTPQTFSGLSNVKFLNLRKSLGVSKHSQIHDFSFQQLKHLENLIMDDNSFPGITKNMFTGLISLKYLSLCNCAIQLKTITNTTFVSLADSSLISLNLTKSGISKLQSEAFSSLRHLQVLEVGHNNIDQELTGDELKGLDNIEVIYLSYNKHLTLTSDSFRFVPSLKRLLMRRTTLSKLDLSPSPFHSLQNLTVLDVSNNNIANINEDIFDGLQKLSILNLEHNNLARLWKSANPGGPVMFLKCLRSLQILRLGFNGLDEIPVEALKGLSQLKQLEMQSNMLNLLKPSLFDDEVSLSLLNLQKNLVTSVEKDVFGPILKNLENLYMGYNPFDCTCESISFFVNWLNTSNASVPGLSSEYICNTPSKYHGISVMLFDNAACKDSAPFRTLFIINASIVLVFMIMVIFILFQGWRIQFYWNVSVNRILGYKEVDRRREHFTYDAYIIHARKDTSWVDKNLLPLEKNDNFLKFCFEERDFDAGISEIEAIVNSVRISRKIIFVVTYRFLKDPWCKRFKVHHAVHQAIEQSLDSIILIFLDDIPDYKLNQTICLRRGMFKSNCILFWPAQKERVNAFHQQLKVAIGSSNNAN</sequence>
<evidence type="ECO:0000256" key="1">
    <source>
        <dbReference type="ARBA" id="ARBA00004115"/>
    </source>
</evidence>
<dbReference type="GO" id="GO:0003723">
    <property type="term" value="F:RNA binding"/>
    <property type="evidence" value="ECO:0007669"/>
    <property type="project" value="UniProtKB-KW"/>
</dbReference>
<evidence type="ECO:0000256" key="23">
    <source>
        <dbReference type="ARBA" id="ARBA00072834"/>
    </source>
</evidence>
<dbReference type="GO" id="GO:0051607">
    <property type="term" value="P:defense response to virus"/>
    <property type="evidence" value="ECO:0007669"/>
    <property type="project" value="UniProtKB-ARBA"/>
</dbReference>
<dbReference type="InterPro" id="IPR003591">
    <property type="entry name" value="Leu-rich_rpt_typical-subtyp"/>
</dbReference>
<dbReference type="SMR" id="V5QP20"/>
<dbReference type="GO" id="GO:0005789">
    <property type="term" value="C:endoplasmic reticulum membrane"/>
    <property type="evidence" value="ECO:0007669"/>
    <property type="project" value="UniProtKB-SubCell"/>
</dbReference>
<dbReference type="InterPro" id="IPR035897">
    <property type="entry name" value="Toll_tir_struct_dom_sf"/>
</dbReference>
<reference evidence="27" key="1">
    <citation type="submission" date="2013-08" db="EMBL/GenBank/DDBJ databases">
        <title>Isolation and characterization of toll-like receptors in Chinese giant salamander (Andrias davidianus).</title>
        <authorList>
            <person name="Fan Y."/>
            <person name="Huang L."/>
            <person name="Zeng L."/>
        </authorList>
    </citation>
    <scope>NUCLEOTIDE SEQUENCE</scope>
</reference>
<comment type="similarity">
    <text evidence="4">Belongs to the Toll-like receptor family.</text>
</comment>
<evidence type="ECO:0000256" key="21">
    <source>
        <dbReference type="ARBA" id="ARBA00023180"/>
    </source>
</evidence>
<dbReference type="SUPFAM" id="SSF52058">
    <property type="entry name" value="L domain-like"/>
    <property type="match status" value="2"/>
</dbReference>
<dbReference type="GO" id="GO:0032755">
    <property type="term" value="P:positive regulation of interleukin-6 production"/>
    <property type="evidence" value="ECO:0007669"/>
    <property type="project" value="UniProtKB-ARBA"/>
</dbReference>
<dbReference type="InterPro" id="IPR032675">
    <property type="entry name" value="LRR_dom_sf"/>
</dbReference>
<dbReference type="GO" id="GO:0045087">
    <property type="term" value="P:innate immune response"/>
    <property type="evidence" value="ECO:0007669"/>
    <property type="project" value="UniProtKB-KW"/>
</dbReference>
<evidence type="ECO:0000256" key="11">
    <source>
        <dbReference type="ARBA" id="ARBA00022737"/>
    </source>
</evidence>
<dbReference type="InterPro" id="IPR000157">
    <property type="entry name" value="TIR_dom"/>
</dbReference>
<dbReference type="GO" id="GO:0032728">
    <property type="term" value="P:positive regulation of interferon-beta production"/>
    <property type="evidence" value="ECO:0007669"/>
    <property type="project" value="UniProtKB-ARBA"/>
</dbReference>
<evidence type="ECO:0000259" key="26">
    <source>
        <dbReference type="PROSITE" id="PS50104"/>
    </source>
</evidence>
<evidence type="ECO:0000256" key="24">
    <source>
        <dbReference type="SAM" id="Phobius"/>
    </source>
</evidence>
<evidence type="ECO:0000256" key="12">
    <source>
        <dbReference type="ARBA" id="ARBA00022753"/>
    </source>
</evidence>
<evidence type="ECO:0000256" key="10">
    <source>
        <dbReference type="ARBA" id="ARBA00022729"/>
    </source>
</evidence>
<keyword evidence="7" id="KW-0399">Innate immunity</keyword>
<dbReference type="InterPro" id="IPR041015">
    <property type="entry name" value="TLR3_TMD"/>
</dbReference>
<dbReference type="SMART" id="SM00255">
    <property type="entry name" value="TIR"/>
    <property type="match status" value="1"/>
</dbReference>
<keyword evidence="12" id="KW-0967">Endosome</keyword>
<dbReference type="SMART" id="SM00082">
    <property type="entry name" value="LRRCT"/>
    <property type="match status" value="1"/>
</dbReference>
<evidence type="ECO:0000256" key="14">
    <source>
        <dbReference type="ARBA" id="ARBA00022843"/>
    </source>
</evidence>
<evidence type="ECO:0000256" key="8">
    <source>
        <dbReference type="ARBA" id="ARBA00022614"/>
    </source>
</evidence>
<dbReference type="GO" id="GO:0032722">
    <property type="term" value="P:positive regulation of chemokine production"/>
    <property type="evidence" value="ECO:0007669"/>
    <property type="project" value="UniProtKB-ARBA"/>
</dbReference>
<keyword evidence="20 27" id="KW-0675">Receptor</keyword>
<dbReference type="FunFam" id="3.40.50.10140:FF:000008">
    <property type="entry name" value="Toll-like receptor 3"/>
    <property type="match status" value="1"/>
</dbReference>
<evidence type="ECO:0000256" key="13">
    <source>
        <dbReference type="ARBA" id="ARBA00022824"/>
    </source>
</evidence>
<dbReference type="Pfam" id="PF00560">
    <property type="entry name" value="LRR_1"/>
    <property type="match status" value="2"/>
</dbReference>
<evidence type="ECO:0000256" key="22">
    <source>
        <dbReference type="ARBA" id="ARBA00023198"/>
    </source>
</evidence>
<name>V5QP20_ANDDA</name>
<dbReference type="Gene3D" id="3.80.10.10">
    <property type="entry name" value="Ribonuclease Inhibitor"/>
    <property type="match status" value="1"/>
</dbReference>
<dbReference type="GO" id="GO:0038187">
    <property type="term" value="F:pattern recognition receptor activity"/>
    <property type="evidence" value="ECO:0007669"/>
    <property type="project" value="UniProtKB-ARBA"/>
</dbReference>
<keyword evidence="21" id="KW-0325">Glycoprotein</keyword>
<evidence type="ECO:0000256" key="7">
    <source>
        <dbReference type="ARBA" id="ARBA00022588"/>
    </source>
</evidence>
<proteinExistence type="evidence at transcript level"/>
<evidence type="ECO:0000256" key="4">
    <source>
        <dbReference type="ARBA" id="ARBA00009634"/>
    </source>
</evidence>
<dbReference type="GO" id="GO:0005769">
    <property type="term" value="C:early endosome"/>
    <property type="evidence" value="ECO:0007669"/>
    <property type="project" value="UniProtKB-SubCell"/>
</dbReference>
<evidence type="ECO:0000256" key="19">
    <source>
        <dbReference type="ARBA" id="ARBA00023157"/>
    </source>
</evidence>
<dbReference type="GO" id="GO:0035556">
    <property type="term" value="P:intracellular signal transduction"/>
    <property type="evidence" value="ECO:0007669"/>
    <property type="project" value="UniProtKB-ARBA"/>
</dbReference>
<keyword evidence="13" id="KW-0256">Endoplasmic reticulum</keyword>
<keyword evidence="15" id="KW-0391">Immunity</keyword>
<evidence type="ECO:0000256" key="20">
    <source>
        <dbReference type="ARBA" id="ARBA00023170"/>
    </source>
</evidence>
<keyword evidence="18 24" id="KW-0472">Membrane</keyword>
<dbReference type="InterPro" id="IPR000483">
    <property type="entry name" value="Cys-rich_flank_reg_C"/>
</dbReference>
<keyword evidence="10 25" id="KW-0732">Signal</keyword>
<dbReference type="Pfam" id="PF17968">
    <property type="entry name" value="Tlr3_TMD"/>
    <property type="match status" value="1"/>
</dbReference>
<dbReference type="FunFam" id="3.80.10.10:FF:000137">
    <property type="entry name" value="Toll-like receptor 3"/>
    <property type="match status" value="1"/>
</dbReference>
<dbReference type="GO" id="GO:0005886">
    <property type="term" value="C:plasma membrane"/>
    <property type="evidence" value="ECO:0007669"/>
    <property type="project" value="UniProtKB-ARBA"/>
</dbReference>